<name>A0A9D4TG54_CHLVU</name>
<reference evidence="2" key="2">
    <citation type="submission" date="2020-11" db="EMBL/GenBank/DDBJ databases">
        <authorList>
            <person name="Cecchin M."/>
            <person name="Marcolungo L."/>
            <person name="Rossato M."/>
            <person name="Girolomoni L."/>
            <person name="Cosentino E."/>
            <person name="Cuine S."/>
            <person name="Li-Beisson Y."/>
            <person name="Delledonne M."/>
            <person name="Ballottari M."/>
        </authorList>
    </citation>
    <scope>NUCLEOTIDE SEQUENCE</scope>
    <source>
        <strain evidence="2">211/11P</strain>
        <tissue evidence="2">Whole cell</tissue>
    </source>
</reference>
<dbReference type="AlphaFoldDB" id="A0A9D4TG54"/>
<sequence>MLHVSRQQAGALAGPGIVAAARALAAAAGDQESLGEKLKHAAQAAAHSAEDAVHRVEHAAEGALHKVTDELYERRAHAREEAERGMFTADDIREAADQALHSRDRRGKKHEARRYQPDEEEQLLEEMSSDGGHSTRQKELEGLRSAVKESDGQAAEAVKRAGKAYKQDHPH</sequence>
<dbReference type="EMBL" id="SIDB01000012">
    <property type="protein sequence ID" value="KAI3424789.1"/>
    <property type="molecule type" value="Genomic_DNA"/>
</dbReference>
<feature type="compositionally biased region" description="Basic residues" evidence="1">
    <location>
        <begin position="103"/>
        <end position="112"/>
    </location>
</feature>
<dbReference type="OrthoDB" id="10534364at2759"/>
<evidence type="ECO:0000313" key="3">
    <source>
        <dbReference type="Proteomes" id="UP001055712"/>
    </source>
</evidence>
<accession>A0A9D4TG54</accession>
<organism evidence="2 3">
    <name type="scientific">Chlorella vulgaris</name>
    <name type="common">Green alga</name>
    <dbReference type="NCBI Taxonomy" id="3077"/>
    <lineage>
        <taxon>Eukaryota</taxon>
        <taxon>Viridiplantae</taxon>
        <taxon>Chlorophyta</taxon>
        <taxon>core chlorophytes</taxon>
        <taxon>Trebouxiophyceae</taxon>
        <taxon>Chlorellales</taxon>
        <taxon>Chlorellaceae</taxon>
        <taxon>Chlorella clade</taxon>
        <taxon>Chlorella</taxon>
    </lineage>
</organism>
<evidence type="ECO:0000313" key="2">
    <source>
        <dbReference type="EMBL" id="KAI3424789.1"/>
    </source>
</evidence>
<reference evidence="2" key="1">
    <citation type="journal article" date="2019" name="Plant J.">
        <title>Chlorella vulgaris genome assembly and annotation reveals the molecular basis for metabolic acclimation to high light conditions.</title>
        <authorList>
            <person name="Cecchin M."/>
            <person name="Marcolungo L."/>
            <person name="Rossato M."/>
            <person name="Girolomoni L."/>
            <person name="Cosentino E."/>
            <person name="Cuine S."/>
            <person name="Li-Beisson Y."/>
            <person name="Delledonne M."/>
            <person name="Ballottari M."/>
        </authorList>
    </citation>
    <scope>NUCLEOTIDE SEQUENCE</scope>
    <source>
        <strain evidence="2">211/11P</strain>
    </source>
</reference>
<feature type="compositionally biased region" description="Acidic residues" evidence="1">
    <location>
        <begin position="118"/>
        <end position="128"/>
    </location>
</feature>
<gene>
    <name evidence="2" type="ORF">D9Q98_008176</name>
</gene>
<protein>
    <submittedName>
        <fullName evidence="2">Uncharacterized protein</fullName>
    </submittedName>
</protein>
<keyword evidence="3" id="KW-1185">Reference proteome</keyword>
<dbReference type="Proteomes" id="UP001055712">
    <property type="component" value="Unassembled WGS sequence"/>
</dbReference>
<evidence type="ECO:0000256" key="1">
    <source>
        <dbReference type="SAM" id="MobiDB-lite"/>
    </source>
</evidence>
<comment type="caution">
    <text evidence="2">The sequence shown here is derived from an EMBL/GenBank/DDBJ whole genome shotgun (WGS) entry which is preliminary data.</text>
</comment>
<feature type="compositionally biased region" description="Basic and acidic residues" evidence="1">
    <location>
        <begin position="48"/>
        <end position="102"/>
    </location>
</feature>
<feature type="compositionally biased region" description="Basic and acidic residues" evidence="1">
    <location>
        <begin position="136"/>
        <end position="151"/>
    </location>
</feature>
<feature type="region of interest" description="Disordered" evidence="1">
    <location>
        <begin position="29"/>
        <end position="171"/>
    </location>
</feature>
<proteinExistence type="predicted"/>